<evidence type="ECO:0000313" key="3">
    <source>
        <dbReference type="Proteomes" id="UP000039021"/>
    </source>
</evidence>
<dbReference type="AlphaFoldDB" id="A0A916LHJ5"/>
<feature type="region of interest" description="Disordered" evidence="1">
    <location>
        <begin position="1"/>
        <end position="29"/>
    </location>
</feature>
<dbReference type="Proteomes" id="UP000039021">
    <property type="component" value="Unassembled WGS sequence"/>
</dbReference>
<evidence type="ECO:0000313" key="2">
    <source>
        <dbReference type="EMBL" id="CPA99524.1"/>
    </source>
</evidence>
<gene>
    <name evidence="2" type="ORF">ERS007739_04997</name>
</gene>
<feature type="compositionally biased region" description="Polar residues" evidence="1">
    <location>
        <begin position="17"/>
        <end position="29"/>
    </location>
</feature>
<reference evidence="3" key="1">
    <citation type="submission" date="2015-03" db="EMBL/GenBank/DDBJ databases">
        <authorList>
            <consortium name="Pathogen Informatics"/>
        </authorList>
    </citation>
    <scope>NUCLEOTIDE SEQUENCE [LARGE SCALE GENOMIC DNA]</scope>
    <source>
        <strain evidence="3">N09902308</strain>
    </source>
</reference>
<name>A0A916LHJ5_MYCTX</name>
<dbReference type="EMBL" id="CSBK01003525">
    <property type="protein sequence ID" value="CPA99524.1"/>
    <property type="molecule type" value="Genomic_DNA"/>
</dbReference>
<organism evidence="2 3">
    <name type="scientific">Mycobacterium tuberculosis</name>
    <dbReference type="NCBI Taxonomy" id="1773"/>
    <lineage>
        <taxon>Bacteria</taxon>
        <taxon>Bacillati</taxon>
        <taxon>Actinomycetota</taxon>
        <taxon>Actinomycetes</taxon>
        <taxon>Mycobacteriales</taxon>
        <taxon>Mycobacteriaceae</taxon>
        <taxon>Mycobacterium</taxon>
        <taxon>Mycobacterium tuberculosis complex</taxon>
    </lineage>
</organism>
<proteinExistence type="predicted"/>
<evidence type="ECO:0000256" key="1">
    <source>
        <dbReference type="SAM" id="MobiDB-lite"/>
    </source>
</evidence>
<sequence>MPPLGWKTARPEPISSGKLNRSSSTPSLRWSRRCASSMNSRCLSSASWDSHAVP</sequence>
<protein>
    <submittedName>
        <fullName evidence="2">Uncharacterized protein</fullName>
    </submittedName>
</protein>
<accession>A0A916LHJ5</accession>
<comment type="caution">
    <text evidence="2">The sequence shown here is derived from an EMBL/GenBank/DDBJ whole genome shotgun (WGS) entry which is preliminary data.</text>
</comment>